<organism evidence="1 2">
    <name type="scientific">Streptoalloteichus tenebrarius (strain ATCC 17920 / DSM 40477 / JCM 4838 / CBS 697.72 / NBRC 16177 / NCIMB 11028 / NRRL B-12390 / A12253. 1 / ISP 5477)</name>
    <name type="common">Streptomyces tenebrarius</name>
    <dbReference type="NCBI Taxonomy" id="1933"/>
    <lineage>
        <taxon>Bacteria</taxon>
        <taxon>Bacillati</taxon>
        <taxon>Actinomycetota</taxon>
        <taxon>Actinomycetes</taxon>
        <taxon>Pseudonocardiales</taxon>
        <taxon>Pseudonocardiaceae</taxon>
        <taxon>Streptoalloteichus</taxon>
    </lineage>
</organism>
<evidence type="ECO:0000313" key="1">
    <source>
        <dbReference type="EMBL" id="MCP2257777.1"/>
    </source>
</evidence>
<dbReference type="EMBL" id="JAMTCP010000005">
    <property type="protein sequence ID" value="MCP2257777.1"/>
    <property type="molecule type" value="Genomic_DNA"/>
</dbReference>
<name>A0ABT1HQI8_STRSD</name>
<accession>A0ABT1HQI8</accession>
<comment type="caution">
    <text evidence="1">The sequence shown here is derived from an EMBL/GenBank/DDBJ whole genome shotgun (WGS) entry which is preliminary data.</text>
</comment>
<evidence type="ECO:0000313" key="2">
    <source>
        <dbReference type="Proteomes" id="UP001205311"/>
    </source>
</evidence>
<reference evidence="1 2" key="1">
    <citation type="submission" date="2022-06" db="EMBL/GenBank/DDBJ databases">
        <title>Genomic Encyclopedia of Archaeal and Bacterial Type Strains, Phase II (KMG-II): from individual species to whole genera.</title>
        <authorList>
            <person name="Goeker M."/>
        </authorList>
    </citation>
    <scope>NUCLEOTIDE SEQUENCE [LARGE SCALE GENOMIC DNA]</scope>
    <source>
        <strain evidence="1 2">DSM 40477</strain>
    </source>
</reference>
<sequence>MKLTRVSGTCRENDCPAVFESDRGTIVIQGDLVHQAEGLRLGVGEGAVEIPRALFWEATDVLGR</sequence>
<dbReference type="Proteomes" id="UP001205311">
    <property type="component" value="Unassembled WGS sequence"/>
</dbReference>
<keyword evidence="2" id="KW-1185">Reference proteome</keyword>
<gene>
    <name evidence="1" type="ORF">LX15_001463</name>
</gene>
<protein>
    <submittedName>
        <fullName evidence="1">Uncharacterized protein</fullName>
    </submittedName>
</protein>
<proteinExistence type="predicted"/>